<dbReference type="InterPro" id="IPR012132">
    <property type="entry name" value="GMC_OxRdtase"/>
</dbReference>
<dbReference type="PANTHER" id="PTHR11552">
    <property type="entry name" value="GLUCOSE-METHANOL-CHOLINE GMC OXIDOREDUCTASE"/>
    <property type="match status" value="1"/>
</dbReference>
<protein>
    <recommendedName>
        <fullName evidence="7 8">Glucose-methanol-choline oxidoreductase N-terminal domain-containing protein</fullName>
    </recommendedName>
</protein>
<dbReference type="Pfam" id="PF05199">
    <property type="entry name" value="GMC_oxred_C"/>
    <property type="match status" value="1"/>
</dbReference>
<evidence type="ECO:0000256" key="6">
    <source>
        <dbReference type="RuleBase" id="RU003968"/>
    </source>
</evidence>
<dbReference type="EMBL" id="RJSG01000002">
    <property type="protein sequence ID" value="RNL79459.1"/>
    <property type="molecule type" value="Genomic_DNA"/>
</dbReference>
<dbReference type="SUPFAM" id="SSF54373">
    <property type="entry name" value="FAD-linked reductases, C-terminal domain"/>
    <property type="match status" value="1"/>
</dbReference>
<dbReference type="GO" id="GO:0050660">
    <property type="term" value="F:flavin adenine dinucleotide binding"/>
    <property type="evidence" value="ECO:0007669"/>
    <property type="project" value="InterPro"/>
</dbReference>
<evidence type="ECO:0000256" key="2">
    <source>
        <dbReference type="ARBA" id="ARBA00010790"/>
    </source>
</evidence>
<dbReference type="PROSITE" id="PS00623">
    <property type="entry name" value="GMC_OXRED_1"/>
    <property type="match status" value="1"/>
</dbReference>
<dbReference type="InterPro" id="IPR000172">
    <property type="entry name" value="GMC_OxRdtase_N"/>
</dbReference>
<dbReference type="InterPro" id="IPR036188">
    <property type="entry name" value="FAD/NAD-bd_sf"/>
</dbReference>
<dbReference type="Gene3D" id="3.50.50.60">
    <property type="entry name" value="FAD/NAD(P)-binding domain"/>
    <property type="match status" value="1"/>
</dbReference>
<gene>
    <name evidence="9" type="ORF">EFL95_10765</name>
</gene>
<name>A0A3N0DV05_9ACTN</name>
<dbReference type="Pfam" id="PF00732">
    <property type="entry name" value="GMC_oxred_N"/>
    <property type="match status" value="1"/>
</dbReference>
<dbReference type="SUPFAM" id="SSF51905">
    <property type="entry name" value="FAD/NAD(P)-binding domain"/>
    <property type="match status" value="1"/>
</dbReference>
<keyword evidence="10" id="KW-1185">Reference proteome</keyword>
<evidence type="ECO:0000313" key="9">
    <source>
        <dbReference type="EMBL" id="RNL79459.1"/>
    </source>
</evidence>
<dbReference type="PROSITE" id="PS00624">
    <property type="entry name" value="GMC_OXRED_2"/>
    <property type="match status" value="1"/>
</dbReference>
<dbReference type="RefSeq" id="WP_123233961.1">
    <property type="nucleotide sequence ID" value="NZ_RJSG01000002.1"/>
</dbReference>
<proteinExistence type="inferred from homology"/>
<reference evidence="9 10" key="1">
    <citation type="submission" date="2018-11" db="EMBL/GenBank/DDBJ databases">
        <authorList>
            <person name="Li F."/>
        </authorList>
    </citation>
    <scope>NUCLEOTIDE SEQUENCE [LARGE SCALE GENOMIC DNA]</scope>
    <source>
        <strain evidence="9 10">KIS18-7</strain>
    </source>
</reference>
<dbReference type="InterPro" id="IPR007867">
    <property type="entry name" value="GMC_OxRtase_C"/>
</dbReference>
<dbReference type="OrthoDB" id="9785276at2"/>
<evidence type="ECO:0000256" key="1">
    <source>
        <dbReference type="ARBA" id="ARBA00001974"/>
    </source>
</evidence>
<evidence type="ECO:0000313" key="10">
    <source>
        <dbReference type="Proteomes" id="UP000277094"/>
    </source>
</evidence>
<evidence type="ECO:0000256" key="4">
    <source>
        <dbReference type="ARBA" id="ARBA00022827"/>
    </source>
</evidence>
<evidence type="ECO:0000256" key="3">
    <source>
        <dbReference type="ARBA" id="ARBA00022630"/>
    </source>
</evidence>
<comment type="caution">
    <text evidence="9">The sequence shown here is derived from an EMBL/GenBank/DDBJ whole genome shotgun (WGS) entry which is preliminary data.</text>
</comment>
<dbReference type="PANTHER" id="PTHR11552:SF147">
    <property type="entry name" value="CHOLINE DEHYDROGENASE, MITOCHONDRIAL"/>
    <property type="match status" value="1"/>
</dbReference>
<evidence type="ECO:0000259" key="8">
    <source>
        <dbReference type="PROSITE" id="PS00624"/>
    </source>
</evidence>
<comment type="similarity">
    <text evidence="2 6">Belongs to the GMC oxidoreductase family.</text>
</comment>
<comment type="cofactor">
    <cofactor evidence="1 5">
        <name>FAD</name>
        <dbReference type="ChEBI" id="CHEBI:57692"/>
    </cofactor>
</comment>
<keyword evidence="4 5" id="KW-0274">FAD</keyword>
<feature type="domain" description="Glucose-methanol-choline oxidoreductase N-terminal" evidence="8">
    <location>
        <begin position="270"/>
        <end position="284"/>
    </location>
</feature>
<accession>A0A3N0DV05</accession>
<evidence type="ECO:0000259" key="7">
    <source>
        <dbReference type="PROSITE" id="PS00623"/>
    </source>
</evidence>
<feature type="domain" description="Glucose-methanol-choline oxidoreductase N-terminal" evidence="7">
    <location>
        <begin position="84"/>
        <end position="107"/>
    </location>
</feature>
<evidence type="ECO:0000256" key="5">
    <source>
        <dbReference type="PIRSR" id="PIRSR000137-2"/>
    </source>
</evidence>
<organism evidence="9 10">
    <name type="scientific">Nocardioides marmorisolisilvae</name>
    <dbReference type="NCBI Taxonomy" id="1542737"/>
    <lineage>
        <taxon>Bacteria</taxon>
        <taxon>Bacillati</taxon>
        <taxon>Actinomycetota</taxon>
        <taxon>Actinomycetes</taxon>
        <taxon>Propionibacteriales</taxon>
        <taxon>Nocardioidaceae</taxon>
        <taxon>Nocardioides</taxon>
    </lineage>
</organism>
<dbReference type="GO" id="GO:0016614">
    <property type="term" value="F:oxidoreductase activity, acting on CH-OH group of donors"/>
    <property type="evidence" value="ECO:0007669"/>
    <property type="project" value="InterPro"/>
</dbReference>
<dbReference type="Proteomes" id="UP000277094">
    <property type="component" value="Unassembled WGS sequence"/>
</dbReference>
<sequence length="615" mass="63586">MSETADFVVVGAGSAGAVVAARLSEDPTTRVILIEAGGTPPPAELMPAACPVLQVNPETDWAFTADAGGAGLGLAEGRMVVPRGKMLGGSSGINYMAYVRGHPGDFDAWAAGGATGWSYDEVLPYFRKSEGLVPSNEITIDEDAHSVAGPLGVSVRAPVLPGARAFVDAAVEAGIPVGDYNGRDRGGPAGLVSLLQTTTLDGKRASTYHAFLEGKPEIRPNLYVITEAQVTRILIEDDGGTPRATGVEYVDGSGTAQVVRAGTEVVLSGGAVGSPQLLMLSGVGPREHLESLGIACLVDAPEVGAHLKDHLQLALMFDAPGLGVSMAAVGVAMGPDALRAPAGPLPADPADDAALPPELAGLKAEAERQLGEWFLTGSGLVSSSLYDASAWLSTGLGDEHTHDAQIAVFTCGYNTDIWQGCLHVDTHEYFADPDMTLSPTAESLIVLANPVQPHSEGEIRLASADPLAAPDIRMNYFGDPHDMKVMTAVVRRALTIVDRIRASHGTGDLLIPPALAAKHGHVSGGDLSDALIEDLARHYATTVYHLTSTCRIGSVVDPQLRVHGVAGLRVADASVMPNVVSGNTNAASIMIGEKAAELIALDHGLALEEIVGSPA</sequence>
<feature type="binding site" evidence="5">
    <location>
        <position position="230"/>
    </location>
    <ligand>
        <name>FAD</name>
        <dbReference type="ChEBI" id="CHEBI:57692"/>
    </ligand>
</feature>
<dbReference type="PIRSF" id="PIRSF000137">
    <property type="entry name" value="Alcohol_oxidase"/>
    <property type="match status" value="1"/>
</dbReference>
<dbReference type="Gene3D" id="3.30.560.10">
    <property type="entry name" value="Glucose Oxidase, domain 3"/>
    <property type="match status" value="1"/>
</dbReference>
<keyword evidence="3 6" id="KW-0285">Flavoprotein</keyword>
<dbReference type="AlphaFoldDB" id="A0A3N0DV05"/>